<feature type="transmembrane region" description="Helical" evidence="1">
    <location>
        <begin position="338"/>
        <end position="360"/>
    </location>
</feature>
<feature type="transmembrane region" description="Helical" evidence="1">
    <location>
        <begin position="806"/>
        <end position="826"/>
    </location>
</feature>
<dbReference type="Proteomes" id="UP000318720">
    <property type="component" value="Unassembled WGS sequence"/>
</dbReference>
<evidence type="ECO:0000313" key="3">
    <source>
        <dbReference type="Proteomes" id="UP000318720"/>
    </source>
</evidence>
<name>A0AAE8VZI5_9ACTN</name>
<feature type="transmembrane region" description="Helical" evidence="1">
    <location>
        <begin position="678"/>
        <end position="699"/>
    </location>
</feature>
<feature type="transmembrane region" description="Helical" evidence="1">
    <location>
        <begin position="106"/>
        <end position="128"/>
    </location>
</feature>
<feature type="transmembrane region" description="Helical" evidence="1">
    <location>
        <begin position="280"/>
        <end position="303"/>
    </location>
</feature>
<protein>
    <submittedName>
        <fullName evidence="2">Uncharacterized protein</fullName>
    </submittedName>
</protein>
<comment type="caution">
    <text evidence="2">The sequence shown here is derived from an EMBL/GenBank/DDBJ whole genome shotgun (WGS) entry which is preliminary data.</text>
</comment>
<organism evidence="2 3">
    <name type="scientific">Streptomyces ipomoeae</name>
    <dbReference type="NCBI Taxonomy" id="103232"/>
    <lineage>
        <taxon>Bacteria</taxon>
        <taxon>Bacillati</taxon>
        <taxon>Actinomycetota</taxon>
        <taxon>Actinomycetes</taxon>
        <taxon>Kitasatosporales</taxon>
        <taxon>Streptomycetaceae</taxon>
        <taxon>Streptomyces</taxon>
    </lineage>
</organism>
<feature type="transmembrane region" description="Helical" evidence="1">
    <location>
        <begin position="309"/>
        <end position="331"/>
    </location>
</feature>
<feature type="transmembrane region" description="Helical" evidence="1">
    <location>
        <begin position="607"/>
        <end position="624"/>
    </location>
</feature>
<gene>
    <name evidence="2" type="ORF">Sipo8835_26375</name>
</gene>
<evidence type="ECO:0000256" key="1">
    <source>
        <dbReference type="SAM" id="Phobius"/>
    </source>
</evidence>
<reference evidence="2 3" key="1">
    <citation type="submission" date="2019-03" db="EMBL/GenBank/DDBJ databases">
        <title>Comparative genomic analyses of the sweetpotato soil rot pathogen, Streptomyces ipomoeae.</title>
        <authorList>
            <person name="Ruschel Soares N."/>
            <person name="Badger J.H."/>
            <person name="Huguet-Tapia J.C."/>
            <person name="Clark C.A."/>
            <person name="Pettis G.S."/>
        </authorList>
    </citation>
    <scope>NUCLEOTIDE SEQUENCE [LARGE SCALE GENOMIC DNA]</scope>
    <source>
        <strain evidence="2 3">88-35</strain>
    </source>
</reference>
<feature type="transmembrane region" description="Helical" evidence="1">
    <location>
        <begin position="475"/>
        <end position="493"/>
    </location>
</feature>
<feature type="transmembrane region" description="Helical" evidence="1">
    <location>
        <begin position="135"/>
        <end position="154"/>
    </location>
</feature>
<dbReference type="InterPro" id="IPR058062">
    <property type="entry name" value="SCO7613_C"/>
</dbReference>
<sequence>MSYGVTGATLRGMTHFPSPAEELRLLDTELRQLDARRTFLLARRAWLVNALHTRTPAHTPAPAGPPARRPEATAPGVQNVLLVLGGVLLTVAAIAFTLVSWGHMGIAGRAVVLCAVTLAALGSPVALLRRGLRSTAEAVAALGLALTVLDAYALHEVTFTEADGTAYSAAAAAVLAVTWAAYGLTLGALVPTAVDDENSAPAAGTAGAAGAAGSRNDRRPVTRTPLLLPLPLALTSAQLPLLLWAFAVNASLEAFTVVLLVTAAADAAVALRVRMEPVRIVAVVGAFGSGAWGVPAAGWLSWAATGPSAAARAAALLALAAALALTTAWFAPKPALSLGTALTGGLLAVAALGGMARAVLPDEWTIPGHLLCGVALLAVVRVRVPDPVRQGLLHASATVQALALATALPALLVALLGPVGWIGRTWSGAPADVRAAATVDLPWPPNAQTVPLVLAVVAGVLAMAARAVPWRTPALIGALILTWATLLTLPAVFQLPYAAGLAAQGAMIVAALVFAGYAQPTAAKRLQSPLPLTAVLLALATSLSLALLSLATEPATLTVLATTTVVFALTAWRTPLGPLTAPAALAYSTALTCAIGASAGWEPQHTALLVLAVPTMAALLAARLGDSPMTIPIEATGAAAGLLAIGLAATDPPLLSLTLALCGVITAGTAVRPDRRDLGYATTALFVLAAWVRLTAWSVEDPEAYTLPITVPALAVGHLRRRRNPAVSSWTAYGPGLGATLGPSLVAAWGDEHWLRPLLLGLAALAVTLLGAHHRLQSPLLLGGATLALVTLHELAPYIAQVVDALPRWVPPALAGLALLAAGATYEQRLRDARRVREVFGKMT</sequence>
<feature type="transmembrane region" description="Helical" evidence="1">
    <location>
        <begin position="780"/>
        <end position="800"/>
    </location>
</feature>
<feature type="transmembrane region" description="Helical" evidence="1">
    <location>
        <begin position="226"/>
        <end position="248"/>
    </location>
</feature>
<keyword evidence="1" id="KW-0472">Membrane</keyword>
<dbReference type="NCBIfam" id="NF047321">
    <property type="entry name" value="SCO7613_CTERM"/>
    <property type="match status" value="1"/>
</dbReference>
<feature type="transmembrane region" description="Helical" evidence="1">
    <location>
        <begin position="584"/>
        <end position="601"/>
    </location>
</feature>
<dbReference type="AlphaFoldDB" id="A0AAE8VZI5"/>
<evidence type="ECO:0000313" key="2">
    <source>
        <dbReference type="EMBL" id="TQE28198.1"/>
    </source>
</evidence>
<feature type="transmembrane region" description="Helical" evidence="1">
    <location>
        <begin position="166"/>
        <end position="190"/>
    </location>
</feature>
<feature type="transmembrane region" description="Helical" evidence="1">
    <location>
        <begin position="366"/>
        <end position="384"/>
    </location>
</feature>
<feature type="transmembrane region" description="Helical" evidence="1">
    <location>
        <begin position="530"/>
        <end position="549"/>
    </location>
</feature>
<feature type="transmembrane region" description="Helical" evidence="1">
    <location>
        <begin position="449"/>
        <end position="468"/>
    </location>
</feature>
<feature type="transmembrane region" description="Helical" evidence="1">
    <location>
        <begin position="79"/>
        <end position="100"/>
    </location>
</feature>
<feature type="transmembrane region" description="Helical" evidence="1">
    <location>
        <begin position="391"/>
        <end position="416"/>
    </location>
</feature>
<accession>A0AAE8VZI5</accession>
<feature type="transmembrane region" description="Helical" evidence="1">
    <location>
        <begin position="499"/>
        <end position="518"/>
    </location>
</feature>
<feature type="transmembrane region" description="Helical" evidence="1">
    <location>
        <begin position="631"/>
        <end position="648"/>
    </location>
</feature>
<keyword evidence="1" id="KW-1133">Transmembrane helix</keyword>
<proteinExistence type="predicted"/>
<feature type="transmembrane region" description="Helical" evidence="1">
    <location>
        <begin position="754"/>
        <end position="773"/>
    </location>
</feature>
<feature type="transmembrane region" description="Helical" evidence="1">
    <location>
        <begin position="254"/>
        <end position="273"/>
    </location>
</feature>
<dbReference type="EMBL" id="SPAZ01000215">
    <property type="protein sequence ID" value="TQE28198.1"/>
    <property type="molecule type" value="Genomic_DNA"/>
</dbReference>
<keyword evidence="1" id="KW-0812">Transmembrane</keyword>